<dbReference type="InterPro" id="IPR004988">
    <property type="entry name" value="DUF273"/>
</dbReference>
<evidence type="ECO:0000313" key="1">
    <source>
        <dbReference type="EMBL" id="RCN39470.1"/>
    </source>
</evidence>
<sequence length="135" mass="15634">MIDADIGVVNEKRRIEEFIDWDKDLIFYERFFNFEITAGTYLARNSEAARIFLQGWAELEGKLPASFHGKDQGALHAWMMHELAPQSKLYDKCLDLWNRSKNYDDLSKFTLCCREALNTAGPNTVLILKEVCQIP</sequence>
<dbReference type="AlphaFoldDB" id="A0A368G8Z0"/>
<dbReference type="InterPro" id="IPR029044">
    <property type="entry name" value="Nucleotide-diphossugar_trans"/>
</dbReference>
<dbReference type="Proteomes" id="UP000252519">
    <property type="component" value="Unassembled WGS sequence"/>
</dbReference>
<dbReference type="Gene3D" id="3.90.550.10">
    <property type="entry name" value="Spore Coat Polysaccharide Biosynthesis Protein SpsA, Chain A"/>
    <property type="match status" value="1"/>
</dbReference>
<dbReference type="EMBL" id="JOJR01000337">
    <property type="protein sequence ID" value="RCN39470.1"/>
    <property type="molecule type" value="Genomic_DNA"/>
</dbReference>
<evidence type="ECO:0000313" key="2">
    <source>
        <dbReference type="Proteomes" id="UP000252519"/>
    </source>
</evidence>
<proteinExistence type="predicted"/>
<reference evidence="1 2" key="1">
    <citation type="submission" date="2014-10" db="EMBL/GenBank/DDBJ databases">
        <title>Draft genome of the hookworm Ancylostoma caninum.</title>
        <authorList>
            <person name="Mitreva M."/>
        </authorList>
    </citation>
    <scope>NUCLEOTIDE SEQUENCE [LARGE SCALE GENOMIC DNA]</scope>
    <source>
        <strain evidence="1 2">Baltimore</strain>
    </source>
</reference>
<dbReference type="Pfam" id="PF03314">
    <property type="entry name" value="DUF273"/>
    <property type="match status" value="1"/>
</dbReference>
<dbReference type="PANTHER" id="PTHR31562:SF9">
    <property type="entry name" value="GLYCOSYLTRANSFERASE FAMILY 8 PROTEIN"/>
    <property type="match status" value="1"/>
</dbReference>
<dbReference type="PANTHER" id="PTHR31562">
    <property type="entry name" value="PROTEIN CBG18972"/>
    <property type="match status" value="1"/>
</dbReference>
<gene>
    <name evidence="1" type="ORF">ANCCAN_14626</name>
</gene>
<accession>A0A368G8Z0</accession>
<dbReference type="OrthoDB" id="5860920at2759"/>
<protein>
    <submittedName>
        <fullName evidence="1">Uncharacterized protein</fullName>
    </submittedName>
</protein>
<comment type="caution">
    <text evidence="1">The sequence shown here is derived from an EMBL/GenBank/DDBJ whole genome shotgun (WGS) entry which is preliminary data.</text>
</comment>
<name>A0A368G8Z0_ANCCA</name>
<organism evidence="1 2">
    <name type="scientific">Ancylostoma caninum</name>
    <name type="common">Dog hookworm</name>
    <dbReference type="NCBI Taxonomy" id="29170"/>
    <lineage>
        <taxon>Eukaryota</taxon>
        <taxon>Metazoa</taxon>
        <taxon>Ecdysozoa</taxon>
        <taxon>Nematoda</taxon>
        <taxon>Chromadorea</taxon>
        <taxon>Rhabditida</taxon>
        <taxon>Rhabditina</taxon>
        <taxon>Rhabditomorpha</taxon>
        <taxon>Strongyloidea</taxon>
        <taxon>Ancylostomatidae</taxon>
        <taxon>Ancylostomatinae</taxon>
        <taxon>Ancylostoma</taxon>
    </lineage>
</organism>
<keyword evidence="2" id="KW-1185">Reference proteome</keyword>